<reference evidence="3" key="1">
    <citation type="submission" date="2017-04" db="EMBL/GenBank/DDBJ databases">
        <authorList>
            <person name="Bumgarner R.E."/>
            <person name="Fredricks D.N."/>
            <person name="Srinivasan S."/>
        </authorList>
    </citation>
    <scope>NUCLEOTIDE SEQUENCE [LARGE SCALE GENOMIC DNA]</scope>
    <source>
        <strain evidence="3">KA00405</strain>
    </source>
</reference>
<dbReference type="EMBL" id="NBZD01000001">
    <property type="protein sequence ID" value="PNH19717.1"/>
    <property type="molecule type" value="Genomic_DNA"/>
</dbReference>
<evidence type="ECO:0000313" key="3">
    <source>
        <dbReference type="Proteomes" id="UP000236394"/>
    </source>
</evidence>
<dbReference type="Pfam" id="PF07486">
    <property type="entry name" value="Hydrolase_2"/>
    <property type="match status" value="1"/>
</dbReference>
<dbReference type="InterPro" id="IPR011105">
    <property type="entry name" value="Cell_wall_hydrolase_SleB"/>
</dbReference>
<dbReference type="RefSeq" id="WP_012993381.1">
    <property type="nucleotide sequence ID" value="NZ_NBZD01000001.1"/>
</dbReference>
<dbReference type="InterPro" id="IPR042047">
    <property type="entry name" value="SleB_dom1"/>
</dbReference>
<proteinExistence type="predicted"/>
<dbReference type="Proteomes" id="UP000236394">
    <property type="component" value="Unassembled WGS sequence"/>
</dbReference>
<sequence>MANALLKKIFVSALIAAIAIPGIVALRYAFPPIQAVAVGKIALSDKTMDLLVRPAVSAKDAYLISDDKALLLQADNTNSSPDVVVNADDLFYRSELKFPHRARISGMADSSWQDLACRYYDDPGKGDLIAANNPTIRPNELINGVVVTIPSPDNTASISEAILTGKINTTPSDNLLSPTGKLNVTAQEFDLFVRVIAAECGANWDYKGVRMVAESIVNRARKTHKNLYDVIMQPGQYSVIASRAYLISKPSALHRQAAVDSLYGNNFLPANVEFFCTKKAYDDTDWFHNLKIFDVYDNTVFMSVDKTVAPAAKNAPSDND</sequence>
<feature type="domain" description="Cell wall hydrolase SleB" evidence="1">
    <location>
        <begin position="205"/>
        <end position="301"/>
    </location>
</feature>
<dbReference type="GO" id="GO:0016787">
    <property type="term" value="F:hydrolase activity"/>
    <property type="evidence" value="ECO:0007669"/>
    <property type="project" value="InterPro"/>
</dbReference>
<protein>
    <recommendedName>
        <fullName evidence="1">Cell wall hydrolase SleB domain-containing protein</fullName>
    </recommendedName>
</protein>
<evidence type="ECO:0000313" key="2">
    <source>
        <dbReference type="EMBL" id="PNH19717.1"/>
    </source>
</evidence>
<evidence type="ECO:0000259" key="1">
    <source>
        <dbReference type="Pfam" id="PF07486"/>
    </source>
</evidence>
<organism evidence="2 3">
    <name type="scientific">Mageeibacillus indolicus</name>
    <dbReference type="NCBI Taxonomy" id="884684"/>
    <lineage>
        <taxon>Bacteria</taxon>
        <taxon>Bacillati</taxon>
        <taxon>Bacillota</taxon>
        <taxon>Clostridia</taxon>
        <taxon>Eubacteriales</taxon>
        <taxon>Oscillospiraceae</taxon>
        <taxon>Mageeibacillus</taxon>
    </lineage>
</organism>
<dbReference type="AlphaFoldDB" id="A0A2J8B4L4"/>
<comment type="caution">
    <text evidence="2">The sequence shown here is derived from an EMBL/GenBank/DDBJ whole genome shotgun (WGS) entry which is preliminary data.</text>
</comment>
<gene>
    <name evidence="2" type="ORF">B7R76_02220</name>
</gene>
<dbReference type="Gene3D" id="1.10.10.2520">
    <property type="entry name" value="Cell wall hydrolase SleB, domain 1"/>
    <property type="match status" value="1"/>
</dbReference>
<accession>A0A2J8B4L4</accession>
<name>A0A2J8B4L4_9FIRM</name>